<dbReference type="InterPro" id="IPR052172">
    <property type="entry name" value="UxaA_altronate/galactarate_dh"/>
</dbReference>
<dbReference type="InterPro" id="IPR048332">
    <property type="entry name" value="GD_AH_C"/>
</dbReference>
<dbReference type="GO" id="GO:0046392">
    <property type="term" value="P:galactarate catabolic process"/>
    <property type="evidence" value="ECO:0007669"/>
    <property type="project" value="UniProtKB-UniRule"/>
</dbReference>
<protein>
    <recommendedName>
        <fullName evidence="3">Galactarate dehydratase</fullName>
        <ecNumber evidence="3">4.2.1.42</ecNumber>
    </recommendedName>
</protein>
<dbReference type="GO" id="GO:0008867">
    <property type="term" value="F:galactarate dehydratase activity"/>
    <property type="evidence" value="ECO:0007669"/>
    <property type="project" value="UniProtKB-UniRule"/>
</dbReference>
<dbReference type="GO" id="GO:0019698">
    <property type="term" value="P:D-galacturonate catabolic process"/>
    <property type="evidence" value="ECO:0007669"/>
    <property type="project" value="TreeGrafter"/>
</dbReference>
<dbReference type="PANTHER" id="PTHR30536">
    <property type="entry name" value="ALTRONATE/GALACTARATE DEHYDRATASE"/>
    <property type="match status" value="1"/>
</dbReference>
<dbReference type="CDD" id="cd11613">
    <property type="entry name" value="SAF_AH_GD"/>
    <property type="match status" value="1"/>
</dbReference>
<name>A0AA46HB16_9XANT</name>
<dbReference type="Pfam" id="PF04295">
    <property type="entry name" value="GD_AH_second"/>
    <property type="match status" value="1"/>
</dbReference>
<sequence>MHSTPNVLQGSPLMSATQHAMPWLSIRAHARDNVAIVVNDGGAPAGATFADGLTAIEHIPQGHKIALVDLRKGAAVIRLGAVIGTANADILRGAWVSEQLLDMPQAPELTTLDLSLHPAPEPEPLEGYTFQGYRNRDGSVGTRNILGIMTSVQCVVGVLEHAVERIRAEVLPRYPHVDDVVAVNHVYGCGVAITAPEAIIPIRTLRNIARSPNFGGQALIVGLGCEKLAPERLLPDDATEDDSGVYRLQEASLGFADMVSSIMAMAEERLRHLDLRRREAVPASELVVGMQCGGSDAFSGVTANPGLGVAADLLVRAGATVMFSENTEVRDGIHLLVPRAANADVARALVREMAWYDGYLARGQADRSANTTPGNKKGGLANIVEKAMGSIAKSGSSAINGVVPPGERVKGRGLQYCATPASDFVCGTLQVAAGMNLHVFTTGRGTPYGLGMVPVIKVATRSELAQRWSDLMDIDAGGVATGAKTLEQLGWELFQRYLDVASGQRTWTEQHRLHNDLALFNPAPIT</sequence>
<accession>A0AA46HB16</accession>
<dbReference type="Proteomes" id="UP000254168">
    <property type="component" value="Unassembled WGS sequence"/>
</dbReference>
<dbReference type="EMBL" id="UIHB01000004">
    <property type="protein sequence ID" value="SUZ28797.1"/>
    <property type="molecule type" value="Genomic_DNA"/>
</dbReference>
<comment type="caution">
    <text evidence="5">The sequence shown here is derived from an EMBL/GenBank/DDBJ whole genome shotgun (WGS) entry which is preliminary data.</text>
</comment>
<dbReference type="InterPro" id="IPR044144">
    <property type="entry name" value="SAF_UxaA/GarD"/>
</dbReference>
<comment type="similarity">
    <text evidence="1">Belongs to the UxaA family.</text>
</comment>
<evidence type="ECO:0000259" key="4">
    <source>
        <dbReference type="SMART" id="SM00858"/>
    </source>
</evidence>
<dbReference type="AlphaFoldDB" id="A0AA46HB16"/>
<organism evidence="5 6">
    <name type="scientific">Xanthomonas euroxanthea</name>
    <dbReference type="NCBI Taxonomy" id="2259622"/>
    <lineage>
        <taxon>Bacteria</taxon>
        <taxon>Pseudomonadati</taxon>
        <taxon>Pseudomonadota</taxon>
        <taxon>Gammaproteobacteria</taxon>
        <taxon>Lysobacterales</taxon>
        <taxon>Lysobacteraceae</taxon>
        <taxon>Xanthomonas</taxon>
    </lineage>
</organism>
<proteinExistence type="inferred from homology"/>
<evidence type="ECO:0000256" key="3">
    <source>
        <dbReference type="NCBIfam" id="TIGR03248"/>
    </source>
</evidence>
<gene>
    <name evidence="5" type="primary">garD</name>
    <name evidence="5" type="ORF">CPBF424_26230</name>
</gene>
<evidence type="ECO:0000313" key="5">
    <source>
        <dbReference type="EMBL" id="SUZ28797.1"/>
    </source>
</evidence>
<reference evidence="5 6" key="1">
    <citation type="submission" date="2018-06" db="EMBL/GenBank/DDBJ databases">
        <authorList>
            <person name="Pothier F. J."/>
        </authorList>
    </citation>
    <scope>NUCLEOTIDE SEQUENCE [LARGE SCALE GENOMIC DNA]</scope>
    <source>
        <strain evidence="5 6">CPBF 424</strain>
    </source>
</reference>
<dbReference type="NCBIfam" id="TIGR03248">
    <property type="entry name" value="galactar-dH20"/>
    <property type="match status" value="1"/>
</dbReference>
<dbReference type="InterPro" id="IPR007392">
    <property type="entry name" value="GD_AH_second"/>
</dbReference>
<feature type="domain" description="SAF" evidence="4">
    <location>
        <begin position="32"/>
        <end position="102"/>
    </location>
</feature>
<dbReference type="InterPro" id="IPR013974">
    <property type="entry name" value="SAF"/>
</dbReference>
<dbReference type="SMART" id="SM00858">
    <property type="entry name" value="SAF"/>
    <property type="match status" value="1"/>
</dbReference>
<dbReference type="InterPro" id="IPR017654">
    <property type="entry name" value="GarD-like"/>
</dbReference>
<dbReference type="PANTHER" id="PTHR30536:SF1">
    <property type="entry name" value="GALACTARATE DEHYDRATASE (L-THREO-FORMING)"/>
    <property type="match status" value="1"/>
</dbReference>
<dbReference type="EC" id="4.2.1.42" evidence="3"/>
<keyword evidence="2" id="KW-0456">Lyase</keyword>
<evidence type="ECO:0000256" key="2">
    <source>
        <dbReference type="ARBA" id="ARBA00023239"/>
    </source>
</evidence>
<dbReference type="Gene3D" id="2.30.130.110">
    <property type="match status" value="1"/>
</dbReference>
<evidence type="ECO:0000313" key="6">
    <source>
        <dbReference type="Proteomes" id="UP000254168"/>
    </source>
</evidence>
<dbReference type="Pfam" id="PF20629">
    <property type="entry name" value="GD_AH_C"/>
    <property type="match status" value="1"/>
</dbReference>
<evidence type="ECO:0000256" key="1">
    <source>
        <dbReference type="ARBA" id="ARBA00010986"/>
    </source>
</evidence>
<keyword evidence="6" id="KW-1185">Reference proteome</keyword>